<protein>
    <submittedName>
        <fullName evidence="1">Uncharacterized protein</fullName>
    </submittedName>
</protein>
<evidence type="ECO:0000313" key="2">
    <source>
        <dbReference type="Proteomes" id="UP000016843"/>
    </source>
</evidence>
<dbReference type="Proteomes" id="UP000016843">
    <property type="component" value="Unassembled WGS sequence"/>
</dbReference>
<sequence length="46" mass="5519">MVWLLVDWNAHKVRRMPKGTESKRLILWERDGLPSNNPFSEWSPLK</sequence>
<comment type="caution">
    <text evidence="1">The sequence shown here is derived from an EMBL/GenBank/DDBJ whole genome shotgun (WGS) entry which is preliminary data.</text>
</comment>
<name>U5BK36_9BACT</name>
<proteinExistence type="predicted"/>
<reference evidence="1 2" key="1">
    <citation type="journal article" date="2013" name="Genome Announc.">
        <title>Draft Genome Sequence of the Psychrophilic and Alkaliphilic Rhodonellum psychrophilum Strain GCM71T.</title>
        <authorList>
            <person name="Hauptmann A.L."/>
            <person name="Glaring M.A."/>
            <person name="Hallin P.F."/>
            <person name="Prieme A."/>
            <person name="Stougaard P."/>
        </authorList>
    </citation>
    <scope>NUCLEOTIDE SEQUENCE [LARGE SCALE GENOMIC DNA]</scope>
    <source>
        <strain evidence="1 2">GCM71</strain>
    </source>
</reference>
<gene>
    <name evidence="1" type="ORF">P872_11315</name>
</gene>
<evidence type="ECO:0000313" key="1">
    <source>
        <dbReference type="EMBL" id="ERM80815.1"/>
    </source>
</evidence>
<keyword evidence="2" id="KW-1185">Reference proteome</keyword>
<organism evidence="1 2">
    <name type="scientific">Rhodonellum psychrophilum GCM71 = DSM 17998</name>
    <dbReference type="NCBI Taxonomy" id="1123057"/>
    <lineage>
        <taxon>Bacteria</taxon>
        <taxon>Pseudomonadati</taxon>
        <taxon>Bacteroidota</taxon>
        <taxon>Cytophagia</taxon>
        <taxon>Cytophagales</taxon>
        <taxon>Cytophagaceae</taxon>
        <taxon>Rhodonellum</taxon>
    </lineage>
</organism>
<dbReference type="AlphaFoldDB" id="U5BK36"/>
<dbReference type="EMBL" id="AWXR01000076">
    <property type="protein sequence ID" value="ERM80815.1"/>
    <property type="molecule type" value="Genomic_DNA"/>
</dbReference>
<accession>U5BK36</accession>